<organism evidence="12 13">
    <name type="scientific">Massiliimalia timonensis</name>
    <dbReference type="NCBI Taxonomy" id="1987501"/>
    <lineage>
        <taxon>Bacteria</taxon>
        <taxon>Bacillati</taxon>
        <taxon>Bacillota</taxon>
        <taxon>Clostridia</taxon>
        <taxon>Eubacteriales</taxon>
        <taxon>Oscillospiraceae</taxon>
        <taxon>Massiliimalia</taxon>
    </lineage>
</organism>
<comment type="caution">
    <text evidence="12">The sequence shown here is derived from an EMBL/GenBank/DDBJ whole genome shotgun (WGS) entry which is preliminary data.</text>
</comment>
<dbReference type="InterPro" id="IPR002104">
    <property type="entry name" value="Integrase_catalytic"/>
</dbReference>
<dbReference type="GO" id="GO:0006310">
    <property type="term" value="P:DNA recombination"/>
    <property type="evidence" value="ECO:0007669"/>
    <property type="project" value="UniProtKB-KW"/>
</dbReference>
<dbReference type="InterPro" id="IPR011010">
    <property type="entry name" value="DNA_brk_join_enz"/>
</dbReference>
<evidence type="ECO:0000259" key="11">
    <source>
        <dbReference type="PROSITE" id="PS51900"/>
    </source>
</evidence>
<dbReference type="InterPro" id="IPR044068">
    <property type="entry name" value="CB"/>
</dbReference>
<name>A0A8J6P6K3_9FIRM</name>
<dbReference type="PANTHER" id="PTHR30349:SF77">
    <property type="entry name" value="TYROSINE RECOMBINASE XERC"/>
    <property type="match status" value="1"/>
</dbReference>
<dbReference type="InterPro" id="IPR010998">
    <property type="entry name" value="Integrase_recombinase_N"/>
</dbReference>
<gene>
    <name evidence="12" type="ORF">H8702_03470</name>
</gene>
<evidence type="ECO:0000256" key="2">
    <source>
        <dbReference type="ARBA" id="ARBA00022490"/>
    </source>
</evidence>
<dbReference type="PROSITE" id="PS51898">
    <property type="entry name" value="TYR_RECOMBINASE"/>
    <property type="match status" value="1"/>
</dbReference>
<keyword evidence="4" id="KW-0159">Chromosome partition</keyword>
<evidence type="ECO:0000256" key="9">
    <source>
        <dbReference type="PROSITE-ProRule" id="PRU01248"/>
    </source>
</evidence>
<dbReference type="Pfam" id="PF00589">
    <property type="entry name" value="Phage_integrase"/>
    <property type="match status" value="1"/>
</dbReference>
<dbReference type="GO" id="GO:0007059">
    <property type="term" value="P:chromosome segregation"/>
    <property type="evidence" value="ECO:0007669"/>
    <property type="project" value="UniProtKB-KW"/>
</dbReference>
<evidence type="ECO:0000256" key="6">
    <source>
        <dbReference type="ARBA" id="ARBA00023125"/>
    </source>
</evidence>
<feature type="domain" description="Tyr recombinase" evidence="10">
    <location>
        <begin position="115"/>
        <end position="298"/>
    </location>
</feature>
<evidence type="ECO:0000256" key="7">
    <source>
        <dbReference type="ARBA" id="ARBA00023172"/>
    </source>
</evidence>
<dbReference type="EMBL" id="JACRTL010000001">
    <property type="protein sequence ID" value="MBC8610185.1"/>
    <property type="molecule type" value="Genomic_DNA"/>
</dbReference>
<accession>A0A8J6P6K3</accession>
<evidence type="ECO:0000313" key="13">
    <source>
        <dbReference type="Proteomes" id="UP000632659"/>
    </source>
</evidence>
<dbReference type="Proteomes" id="UP000632659">
    <property type="component" value="Unassembled WGS sequence"/>
</dbReference>
<dbReference type="AlphaFoldDB" id="A0A8J6P6K3"/>
<evidence type="ECO:0000256" key="5">
    <source>
        <dbReference type="ARBA" id="ARBA00022908"/>
    </source>
</evidence>
<protein>
    <submittedName>
        <fullName evidence="12">Tyrosine recombinase XerC</fullName>
    </submittedName>
</protein>
<keyword evidence="13" id="KW-1185">Reference proteome</keyword>
<keyword evidence="8" id="KW-0131">Cell cycle</keyword>
<dbReference type="InterPro" id="IPR013762">
    <property type="entry name" value="Integrase-like_cat_sf"/>
</dbReference>
<dbReference type="Gene3D" id="1.10.443.10">
    <property type="entry name" value="Intergrase catalytic core"/>
    <property type="match status" value="1"/>
</dbReference>
<evidence type="ECO:0000256" key="8">
    <source>
        <dbReference type="ARBA" id="ARBA00023306"/>
    </source>
</evidence>
<evidence type="ECO:0000256" key="3">
    <source>
        <dbReference type="ARBA" id="ARBA00022618"/>
    </source>
</evidence>
<dbReference type="Gene3D" id="1.10.150.130">
    <property type="match status" value="1"/>
</dbReference>
<feature type="domain" description="Core-binding (CB)" evidence="11">
    <location>
        <begin position="1"/>
        <end position="93"/>
    </location>
</feature>
<evidence type="ECO:0000256" key="1">
    <source>
        <dbReference type="ARBA" id="ARBA00004496"/>
    </source>
</evidence>
<comment type="subcellular location">
    <subcellularLocation>
        <location evidence="1">Cytoplasm</location>
    </subcellularLocation>
</comment>
<dbReference type="InterPro" id="IPR050090">
    <property type="entry name" value="Tyrosine_recombinase_XerCD"/>
</dbReference>
<dbReference type="GO" id="GO:0003677">
    <property type="term" value="F:DNA binding"/>
    <property type="evidence" value="ECO:0007669"/>
    <property type="project" value="UniProtKB-UniRule"/>
</dbReference>
<dbReference type="GO" id="GO:0051301">
    <property type="term" value="P:cell division"/>
    <property type="evidence" value="ECO:0007669"/>
    <property type="project" value="UniProtKB-KW"/>
</dbReference>
<keyword evidence="2" id="KW-0963">Cytoplasm</keyword>
<sequence>METIKGRSPRTVQGYYTDLCTFFRFMKLHRHLSAPGLEFSKISIDDIDISFIKTITLSDVYEFLHYVSSDRQNQAKTRARKVSCIRVFFKYLTVNLKLLPENPVENLEIPSIKKSLPKYLTLEHCYELLNAIDGKEKARDYCMITLFLNCGMRLSELVGINLPDIRDNTLLLRGKGNKERIVYLNEACQTAIQEYIKERNQHLASVKPTDKQALFLSSRGTRLCPRQVERIVEKYLKLSGLSGMGYSPHKLRHTAATMMYQHGHVDVRVLQEILGHTNLGTTQIYTHVSNEQIKEATDQNPLAKVKSKK</sequence>
<evidence type="ECO:0000313" key="12">
    <source>
        <dbReference type="EMBL" id="MBC8610185.1"/>
    </source>
</evidence>
<evidence type="ECO:0000256" key="4">
    <source>
        <dbReference type="ARBA" id="ARBA00022829"/>
    </source>
</evidence>
<proteinExistence type="predicted"/>
<evidence type="ECO:0000259" key="10">
    <source>
        <dbReference type="PROSITE" id="PS51898"/>
    </source>
</evidence>
<keyword evidence="3" id="KW-0132">Cell division</keyword>
<reference evidence="12" key="1">
    <citation type="submission" date="2020-08" db="EMBL/GenBank/DDBJ databases">
        <title>Genome public.</title>
        <authorList>
            <person name="Liu C."/>
            <person name="Sun Q."/>
        </authorList>
    </citation>
    <scope>NUCLEOTIDE SEQUENCE</scope>
    <source>
        <strain evidence="12">NSJ-15</strain>
    </source>
</reference>
<keyword evidence="5" id="KW-0229">DNA integration</keyword>
<dbReference type="GO" id="GO:0005737">
    <property type="term" value="C:cytoplasm"/>
    <property type="evidence" value="ECO:0007669"/>
    <property type="project" value="UniProtKB-SubCell"/>
</dbReference>
<dbReference type="PROSITE" id="PS51900">
    <property type="entry name" value="CB"/>
    <property type="match status" value="1"/>
</dbReference>
<dbReference type="SUPFAM" id="SSF56349">
    <property type="entry name" value="DNA breaking-rejoining enzymes"/>
    <property type="match status" value="1"/>
</dbReference>
<keyword evidence="6 9" id="KW-0238">DNA-binding</keyword>
<dbReference type="PANTHER" id="PTHR30349">
    <property type="entry name" value="PHAGE INTEGRASE-RELATED"/>
    <property type="match status" value="1"/>
</dbReference>
<keyword evidence="7" id="KW-0233">DNA recombination</keyword>
<dbReference type="GO" id="GO:0015074">
    <property type="term" value="P:DNA integration"/>
    <property type="evidence" value="ECO:0007669"/>
    <property type="project" value="UniProtKB-KW"/>
</dbReference>